<protein>
    <submittedName>
        <fullName evidence="1">Uncharacterized protein</fullName>
    </submittedName>
</protein>
<accession>A0AAV4HRQ7</accession>
<dbReference type="AlphaFoldDB" id="A0AAV4HRQ7"/>
<reference evidence="1 2" key="1">
    <citation type="journal article" date="2021" name="Elife">
        <title>Chloroplast acquisition without the gene transfer in kleptoplastic sea slugs, Plakobranchus ocellatus.</title>
        <authorList>
            <person name="Maeda T."/>
            <person name="Takahashi S."/>
            <person name="Yoshida T."/>
            <person name="Shimamura S."/>
            <person name="Takaki Y."/>
            <person name="Nagai Y."/>
            <person name="Toyoda A."/>
            <person name="Suzuki Y."/>
            <person name="Arimoto A."/>
            <person name="Ishii H."/>
            <person name="Satoh N."/>
            <person name="Nishiyama T."/>
            <person name="Hasebe M."/>
            <person name="Maruyama T."/>
            <person name="Minagawa J."/>
            <person name="Obokata J."/>
            <person name="Shigenobu S."/>
        </authorList>
    </citation>
    <scope>NUCLEOTIDE SEQUENCE [LARGE SCALE GENOMIC DNA]</scope>
</reference>
<proteinExistence type="predicted"/>
<comment type="caution">
    <text evidence="1">The sequence shown here is derived from an EMBL/GenBank/DDBJ whole genome shotgun (WGS) entry which is preliminary data.</text>
</comment>
<dbReference type="EMBL" id="BMAT01002141">
    <property type="protein sequence ID" value="GFS00083.1"/>
    <property type="molecule type" value="Genomic_DNA"/>
</dbReference>
<sequence>MQLFIDWMKLNDDVGDDDDDDDSDDGDDMMMMMSALAEVIHNWTSRSTVLLPAAEEYVRCRSDQYRYVSLTHPAPSCDKKLVLLPNSPCFKQVATRV</sequence>
<evidence type="ECO:0000313" key="2">
    <source>
        <dbReference type="Proteomes" id="UP000762676"/>
    </source>
</evidence>
<gene>
    <name evidence="1" type="ORF">ElyMa_001063200</name>
</gene>
<dbReference type="Proteomes" id="UP000762676">
    <property type="component" value="Unassembled WGS sequence"/>
</dbReference>
<keyword evidence="2" id="KW-1185">Reference proteome</keyword>
<evidence type="ECO:0000313" key="1">
    <source>
        <dbReference type="EMBL" id="GFS00083.1"/>
    </source>
</evidence>
<name>A0AAV4HRQ7_9GAST</name>
<organism evidence="1 2">
    <name type="scientific">Elysia marginata</name>
    <dbReference type="NCBI Taxonomy" id="1093978"/>
    <lineage>
        <taxon>Eukaryota</taxon>
        <taxon>Metazoa</taxon>
        <taxon>Spiralia</taxon>
        <taxon>Lophotrochozoa</taxon>
        <taxon>Mollusca</taxon>
        <taxon>Gastropoda</taxon>
        <taxon>Heterobranchia</taxon>
        <taxon>Euthyneura</taxon>
        <taxon>Panpulmonata</taxon>
        <taxon>Sacoglossa</taxon>
        <taxon>Placobranchoidea</taxon>
        <taxon>Plakobranchidae</taxon>
        <taxon>Elysia</taxon>
    </lineage>
</organism>